<keyword evidence="3 6" id="KW-0805">Transcription regulation</keyword>
<evidence type="ECO:0000256" key="5">
    <source>
        <dbReference type="ARBA" id="ARBA00023242"/>
    </source>
</evidence>
<dbReference type="AlphaFoldDB" id="A0A4S4DLJ5"/>
<evidence type="ECO:0000256" key="4">
    <source>
        <dbReference type="ARBA" id="ARBA00023163"/>
    </source>
</evidence>
<feature type="compositionally biased region" description="Basic and acidic residues" evidence="7">
    <location>
        <begin position="86"/>
        <end position="101"/>
    </location>
</feature>
<evidence type="ECO:0000256" key="2">
    <source>
        <dbReference type="ARBA" id="ARBA00022491"/>
    </source>
</evidence>
<dbReference type="InterPro" id="IPR006458">
    <property type="entry name" value="Ovate_C"/>
</dbReference>
<feature type="domain" description="OVATE" evidence="8">
    <location>
        <begin position="192"/>
        <end position="255"/>
    </location>
</feature>
<keyword evidence="5 6" id="KW-0539">Nucleus</keyword>
<organism evidence="9 10">
    <name type="scientific">Camellia sinensis var. sinensis</name>
    <name type="common">China tea</name>
    <dbReference type="NCBI Taxonomy" id="542762"/>
    <lineage>
        <taxon>Eukaryota</taxon>
        <taxon>Viridiplantae</taxon>
        <taxon>Streptophyta</taxon>
        <taxon>Embryophyta</taxon>
        <taxon>Tracheophyta</taxon>
        <taxon>Spermatophyta</taxon>
        <taxon>Magnoliopsida</taxon>
        <taxon>eudicotyledons</taxon>
        <taxon>Gunneridae</taxon>
        <taxon>Pentapetalae</taxon>
        <taxon>asterids</taxon>
        <taxon>Ericales</taxon>
        <taxon>Theaceae</taxon>
        <taxon>Camellia</taxon>
    </lineage>
</organism>
<gene>
    <name evidence="9" type="ORF">TEA_017271</name>
</gene>
<dbReference type="PANTHER" id="PTHR33057">
    <property type="entry name" value="TRANSCRIPTION REPRESSOR OFP7-RELATED"/>
    <property type="match status" value="1"/>
</dbReference>
<evidence type="ECO:0000259" key="8">
    <source>
        <dbReference type="PROSITE" id="PS51754"/>
    </source>
</evidence>
<dbReference type="EMBL" id="SDRB02010864">
    <property type="protein sequence ID" value="THG03818.1"/>
    <property type="molecule type" value="Genomic_DNA"/>
</dbReference>
<keyword evidence="2 6" id="KW-0678">Repressor</keyword>
<comment type="caution">
    <text evidence="9">The sequence shown here is derived from an EMBL/GenBank/DDBJ whole genome shotgun (WGS) entry which is preliminary data.</text>
</comment>
<keyword evidence="10" id="KW-1185">Reference proteome</keyword>
<feature type="region of interest" description="Disordered" evidence="7">
    <location>
        <begin position="80"/>
        <end position="108"/>
    </location>
</feature>
<evidence type="ECO:0000256" key="3">
    <source>
        <dbReference type="ARBA" id="ARBA00023015"/>
    </source>
</evidence>
<proteinExistence type="predicted"/>
<sequence>MPKPLQKSLQDYLSKIKKPTTPHIPTHISSSTSWILRGCKHTKTLSISVDPHLNNANNDAATLADIDRFLFENFKSLYMNDDDDEGKQKNKKGDDGGEEKTGGFLFESPRLIDPPPDLCASHRFFVATDSSSSLMEEARISATTSENTGSSSTTTTTTAAATATTGTNEYSTTRVNDNANKQVMGPDDFIAVFTYSPSPCDDFRHSMQEMIEARRQYYGKVDWEFMEELLFCYLNLNDKKTYKHILSAFVDLISTLRENCGKVTARSQQIRSAGNRKK</sequence>
<dbReference type="PROSITE" id="PS51754">
    <property type="entry name" value="OVATE"/>
    <property type="match status" value="1"/>
</dbReference>
<dbReference type="Pfam" id="PF04844">
    <property type="entry name" value="Ovate"/>
    <property type="match status" value="1"/>
</dbReference>
<comment type="subcellular location">
    <subcellularLocation>
        <location evidence="1 6">Nucleus</location>
    </subcellularLocation>
</comment>
<feature type="compositionally biased region" description="Low complexity" evidence="7">
    <location>
        <begin position="142"/>
        <end position="169"/>
    </location>
</feature>
<dbReference type="InterPro" id="IPR038933">
    <property type="entry name" value="Ovate"/>
</dbReference>
<dbReference type="NCBIfam" id="TIGR01568">
    <property type="entry name" value="A_thal_3678"/>
    <property type="match status" value="1"/>
</dbReference>
<evidence type="ECO:0000313" key="10">
    <source>
        <dbReference type="Proteomes" id="UP000306102"/>
    </source>
</evidence>
<dbReference type="GO" id="GO:0045892">
    <property type="term" value="P:negative regulation of DNA-templated transcription"/>
    <property type="evidence" value="ECO:0007669"/>
    <property type="project" value="UniProtKB-UniRule"/>
</dbReference>
<comment type="function">
    <text evidence="6">Transcriptional repressor that regulates multiple aspects of plant growth and development.</text>
</comment>
<evidence type="ECO:0000256" key="6">
    <source>
        <dbReference type="RuleBase" id="RU367028"/>
    </source>
</evidence>
<dbReference type="Proteomes" id="UP000306102">
    <property type="component" value="Unassembled WGS sequence"/>
</dbReference>
<evidence type="ECO:0000256" key="7">
    <source>
        <dbReference type="SAM" id="MobiDB-lite"/>
    </source>
</evidence>
<evidence type="ECO:0000313" key="9">
    <source>
        <dbReference type="EMBL" id="THG03818.1"/>
    </source>
</evidence>
<dbReference type="PANTHER" id="PTHR33057:SF117">
    <property type="entry name" value="TRANSCRIPTION REPRESSOR OFP14"/>
    <property type="match status" value="1"/>
</dbReference>
<feature type="region of interest" description="Disordered" evidence="7">
    <location>
        <begin position="142"/>
        <end position="173"/>
    </location>
</feature>
<protein>
    <recommendedName>
        <fullName evidence="6">Transcription repressor</fullName>
    </recommendedName>
    <alternativeName>
        <fullName evidence="6">Ovate family protein</fullName>
    </alternativeName>
</protein>
<keyword evidence="4 6" id="KW-0804">Transcription</keyword>
<reference evidence="9 10" key="1">
    <citation type="journal article" date="2018" name="Proc. Natl. Acad. Sci. U.S.A.">
        <title>Draft genome sequence of Camellia sinensis var. sinensis provides insights into the evolution of the tea genome and tea quality.</title>
        <authorList>
            <person name="Wei C."/>
            <person name="Yang H."/>
            <person name="Wang S."/>
            <person name="Zhao J."/>
            <person name="Liu C."/>
            <person name="Gao L."/>
            <person name="Xia E."/>
            <person name="Lu Y."/>
            <person name="Tai Y."/>
            <person name="She G."/>
            <person name="Sun J."/>
            <person name="Cao H."/>
            <person name="Tong W."/>
            <person name="Gao Q."/>
            <person name="Li Y."/>
            <person name="Deng W."/>
            <person name="Jiang X."/>
            <person name="Wang W."/>
            <person name="Chen Q."/>
            <person name="Zhang S."/>
            <person name="Li H."/>
            <person name="Wu J."/>
            <person name="Wang P."/>
            <person name="Li P."/>
            <person name="Shi C."/>
            <person name="Zheng F."/>
            <person name="Jian J."/>
            <person name="Huang B."/>
            <person name="Shan D."/>
            <person name="Shi M."/>
            <person name="Fang C."/>
            <person name="Yue Y."/>
            <person name="Li F."/>
            <person name="Li D."/>
            <person name="Wei S."/>
            <person name="Han B."/>
            <person name="Jiang C."/>
            <person name="Yin Y."/>
            <person name="Xia T."/>
            <person name="Zhang Z."/>
            <person name="Bennetzen J.L."/>
            <person name="Zhao S."/>
            <person name="Wan X."/>
        </authorList>
    </citation>
    <scope>NUCLEOTIDE SEQUENCE [LARGE SCALE GENOMIC DNA]</scope>
    <source>
        <strain evidence="10">cv. Shuchazao</strain>
        <tissue evidence="9">Leaf</tissue>
    </source>
</reference>
<evidence type="ECO:0000256" key="1">
    <source>
        <dbReference type="ARBA" id="ARBA00004123"/>
    </source>
</evidence>
<accession>A0A4S4DLJ5</accession>
<dbReference type="GO" id="GO:0005634">
    <property type="term" value="C:nucleus"/>
    <property type="evidence" value="ECO:0007669"/>
    <property type="project" value="UniProtKB-SubCell"/>
</dbReference>
<name>A0A4S4DLJ5_CAMSN</name>